<dbReference type="InterPro" id="IPR000836">
    <property type="entry name" value="PRTase_dom"/>
</dbReference>
<organism evidence="8 9">
    <name type="scientific">Aerococcus viridans</name>
    <dbReference type="NCBI Taxonomy" id="1377"/>
    <lineage>
        <taxon>Bacteria</taxon>
        <taxon>Bacillati</taxon>
        <taxon>Bacillota</taxon>
        <taxon>Bacilli</taxon>
        <taxon>Lactobacillales</taxon>
        <taxon>Aerococcaceae</taxon>
        <taxon>Aerococcus</taxon>
    </lineage>
</organism>
<dbReference type="Proteomes" id="UP000235701">
    <property type="component" value="Unassembled WGS sequence"/>
</dbReference>
<dbReference type="NCBIfam" id="TIGR01743">
    <property type="entry name" value="purR_Bsub"/>
    <property type="match status" value="1"/>
</dbReference>
<evidence type="ECO:0000256" key="3">
    <source>
        <dbReference type="ARBA" id="ARBA00023125"/>
    </source>
</evidence>
<dbReference type="InterPro" id="IPR050118">
    <property type="entry name" value="Pur/Pyrimidine_PRTase"/>
</dbReference>
<keyword evidence="4" id="KW-0804">Transcription</keyword>
<dbReference type="Gene3D" id="3.40.50.2020">
    <property type="match status" value="1"/>
</dbReference>
<dbReference type="PANTHER" id="PTHR43864">
    <property type="entry name" value="HYPOXANTHINE/GUANINE PHOSPHORIBOSYLTRANSFERASE"/>
    <property type="match status" value="1"/>
</dbReference>
<dbReference type="InterPro" id="IPR036390">
    <property type="entry name" value="WH_DNA-bd_sf"/>
</dbReference>
<proteinExistence type="inferred from homology"/>
<keyword evidence="9" id="KW-1185">Reference proteome</keyword>
<dbReference type="Pfam" id="PF00156">
    <property type="entry name" value="Pribosyltran"/>
    <property type="match status" value="1"/>
</dbReference>
<feature type="domain" description="Phosphoribosyltransferase" evidence="6">
    <location>
        <begin position="109"/>
        <end position="265"/>
    </location>
</feature>
<feature type="domain" description="Bacterial purine repressor N-terminal" evidence="7">
    <location>
        <begin position="4"/>
        <end position="73"/>
    </location>
</feature>
<dbReference type="Gene3D" id="1.10.10.10">
    <property type="entry name" value="Winged helix-like DNA-binding domain superfamily/Winged helix DNA-binding domain"/>
    <property type="match status" value="1"/>
</dbReference>
<keyword evidence="2" id="KW-0805">Transcription regulation</keyword>
<dbReference type="SUPFAM" id="SSF53271">
    <property type="entry name" value="PRTase-like"/>
    <property type="match status" value="1"/>
</dbReference>
<evidence type="ECO:0000256" key="4">
    <source>
        <dbReference type="ARBA" id="ARBA00023163"/>
    </source>
</evidence>
<evidence type="ECO:0000259" key="7">
    <source>
        <dbReference type="Pfam" id="PF09182"/>
    </source>
</evidence>
<dbReference type="GO" id="GO:0045892">
    <property type="term" value="P:negative regulation of DNA-templated transcription"/>
    <property type="evidence" value="ECO:0007669"/>
    <property type="project" value="InterPro"/>
</dbReference>
<evidence type="ECO:0000256" key="2">
    <source>
        <dbReference type="ARBA" id="ARBA00023015"/>
    </source>
</evidence>
<accession>A0A2N6UFA8</accession>
<reference evidence="8 9" key="1">
    <citation type="submission" date="2017-09" db="EMBL/GenBank/DDBJ databases">
        <title>Bacterial strain isolated from the female urinary microbiota.</title>
        <authorList>
            <person name="Thomas-White K."/>
            <person name="Kumar N."/>
            <person name="Forster S."/>
            <person name="Putonti C."/>
            <person name="Lawley T."/>
            <person name="Wolfe A.J."/>
        </authorList>
    </citation>
    <scope>NUCLEOTIDE SEQUENCE [LARGE SCALE GENOMIC DNA]</scope>
    <source>
        <strain evidence="8 9">UMB0240</strain>
    </source>
</reference>
<sequence length="275" mass="30372">MKIKRSPRLVDMTQYLLSHPHKLVSLTFFVSRYESAKSSISEDLTILKEQFELSGFGRIETVAGAAGGVIYIPMMSEEEAVVEVENLIYQLEAADDRILPGGYFYLTDLLSDPDQLRKIGKIIASYYADSKATAIMTIATKGVPIAQMVALYLNIPFVIVRRDSKVTEGSTVSINYATKGTSRVEKMELTKSSLPQGSHVLVIDDFLNGGGTITGMNSMLKEFNSTCAGIAVLCESDTPDREIDFEYQSLIKVQKDPSFAKGFELTLGTMFNENK</sequence>
<name>A0A2N6UFA8_9LACT</name>
<comment type="caution">
    <text evidence="8">The sequence shown here is derived from an EMBL/GenBank/DDBJ whole genome shotgun (WGS) entry which is preliminary data.</text>
</comment>
<dbReference type="EMBL" id="PNHQ01000004">
    <property type="protein sequence ID" value="PMC80214.1"/>
    <property type="molecule type" value="Genomic_DNA"/>
</dbReference>
<evidence type="ECO:0000256" key="5">
    <source>
        <dbReference type="ARBA" id="ARBA00049656"/>
    </source>
</evidence>
<dbReference type="GO" id="GO:0003677">
    <property type="term" value="F:DNA binding"/>
    <property type="evidence" value="ECO:0007669"/>
    <property type="project" value="UniProtKB-KW"/>
</dbReference>
<dbReference type="InterPro" id="IPR029057">
    <property type="entry name" value="PRTase-like"/>
</dbReference>
<comment type="similarity">
    <text evidence="5">Belongs to the purine/pyrimidine phosphoribosyltransferase family. PurR subfamily.</text>
</comment>
<evidence type="ECO:0000313" key="9">
    <source>
        <dbReference type="Proteomes" id="UP000235701"/>
    </source>
</evidence>
<dbReference type="SUPFAM" id="SSF46785">
    <property type="entry name" value="Winged helix' DNA-binding domain"/>
    <property type="match status" value="1"/>
</dbReference>
<dbReference type="InterPro" id="IPR015265">
    <property type="entry name" value="PuR_N"/>
</dbReference>
<dbReference type="InterPro" id="IPR010078">
    <property type="entry name" value="PurR_Bsub"/>
</dbReference>
<evidence type="ECO:0000259" key="6">
    <source>
        <dbReference type="Pfam" id="PF00156"/>
    </source>
</evidence>
<dbReference type="AlphaFoldDB" id="A0A2N6UFA8"/>
<dbReference type="OrthoDB" id="4213751at2"/>
<dbReference type="Pfam" id="PF09182">
    <property type="entry name" value="PuR_N"/>
    <property type="match status" value="1"/>
</dbReference>
<gene>
    <name evidence="8" type="ORF">CJ191_02390</name>
</gene>
<evidence type="ECO:0000256" key="1">
    <source>
        <dbReference type="ARBA" id="ARBA00011738"/>
    </source>
</evidence>
<dbReference type="PANTHER" id="PTHR43864:SF2">
    <property type="entry name" value="PUR OPERON REPRESSOR"/>
    <property type="match status" value="1"/>
</dbReference>
<comment type="subunit">
    <text evidence="1">Homodimer.</text>
</comment>
<evidence type="ECO:0000313" key="8">
    <source>
        <dbReference type="EMBL" id="PMC80214.1"/>
    </source>
</evidence>
<dbReference type="CDD" id="cd06223">
    <property type="entry name" value="PRTases_typeI"/>
    <property type="match status" value="1"/>
</dbReference>
<protein>
    <submittedName>
        <fullName evidence="8">Pur operon repressor</fullName>
    </submittedName>
</protein>
<keyword evidence="3" id="KW-0238">DNA-binding</keyword>
<dbReference type="GO" id="GO:0045982">
    <property type="term" value="P:negative regulation of purine nucleobase metabolic process"/>
    <property type="evidence" value="ECO:0007669"/>
    <property type="project" value="InterPro"/>
</dbReference>
<dbReference type="RefSeq" id="WP_102198883.1">
    <property type="nucleotide sequence ID" value="NZ_PNHQ01000004.1"/>
</dbReference>
<dbReference type="InterPro" id="IPR036388">
    <property type="entry name" value="WH-like_DNA-bd_sf"/>
</dbReference>